<dbReference type="SUPFAM" id="SSF53474">
    <property type="entry name" value="alpha/beta-Hydrolases"/>
    <property type="match status" value="1"/>
</dbReference>
<evidence type="ECO:0000313" key="2">
    <source>
        <dbReference type="EMBL" id="AEW04337.1"/>
    </source>
</evidence>
<protein>
    <submittedName>
        <fullName evidence="2">Alpha/beta hydrolase fold protein</fullName>
    </submittedName>
</protein>
<gene>
    <name evidence="2" type="ordered locus">Sulac_0834</name>
</gene>
<dbReference type="EMBL" id="CP003179">
    <property type="protein sequence ID" value="AEW04337.1"/>
    <property type="molecule type" value="Genomic_DNA"/>
</dbReference>
<sequence>MTERDMRLTLEADFILHPGRRPLSLFTRVVTPAAPEAGLIFYHGSMVHSEYYMPWALELAQAAPITIWLPDLRGHGRSGGARGHVPAIRDYLFDIALTVAEFRRRWPELPLFLGGESFGGLLVFLAVTEIPSVQGLILSAPVFGLKADLSRGLQRIIQSADRILPFVRPLRPLGAEGIVRHPQWPRLIKSDPLVIRKYPLHFLAELLRAQRQAENVAPLVSVPLLMLIAGQDHIVDNQAAERICQQVRGPVWWKKFPDSWHALSSESPDLYQDTMVQFINTYYACDMVNPA</sequence>
<reference evidence="2 3" key="2">
    <citation type="journal article" date="2012" name="Stand. Genomic Sci.">
        <title>Complete genome sequence of the moderately thermophilic mineral-sulfide-oxidizing firmicute Sulfobacillus acidophilus type strain (NAL(T)).</title>
        <authorList>
            <person name="Anderson I."/>
            <person name="Chertkov O."/>
            <person name="Chen A."/>
            <person name="Saunders E."/>
            <person name="Lapidus A."/>
            <person name="Nolan M."/>
            <person name="Lucas S."/>
            <person name="Hammon N."/>
            <person name="Deshpande S."/>
            <person name="Cheng J.F."/>
            <person name="Han C."/>
            <person name="Tapia R."/>
            <person name="Goodwin L.A."/>
            <person name="Pitluck S."/>
            <person name="Liolios K."/>
            <person name="Pagani I."/>
            <person name="Ivanova N."/>
            <person name="Mikhailova N."/>
            <person name="Pati A."/>
            <person name="Palaniappan K."/>
            <person name="Land M."/>
            <person name="Pan C."/>
            <person name="Rohde M."/>
            <person name="Pukall R."/>
            <person name="Goker M."/>
            <person name="Detter J.C."/>
            <person name="Woyke T."/>
            <person name="Bristow J."/>
            <person name="Eisen J.A."/>
            <person name="Markowitz V."/>
            <person name="Hugenholtz P."/>
            <person name="Kyrpides N.C."/>
            <person name="Klenk H.P."/>
            <person name="Mavromatis K."/>
        </authorList>
    </citation>
    <scope>NUCLEOTIDE SEQUENCE [LARGE SCALE GENOMIC DNA]</scope>
    <source>
        <strain evidence="3">ATCC 700253 / DSM 10332 / NAL</strain>
    </source>
</reference>
<organism evidence="2 3">
    <name type="scientific">Sulfobacillus acidophilus (strain ATCC 700253 / DSM 10332 / NAL)</name>
    <dbReference type="NCBI Taxonomy" id="679936"/>
    <lineage>
        <taxon>Bacteria</taxon>
        <taxon>Bacillati</taxon>
        <taxon>Bacillota</taxon>
        <taxon>Clostridia</taxon>
        <taxon>Eubacteriales</taxon>
        <taxon>Clostridiales Family XVII. Incertae Sedis</taxon>
        <taxon>Sulfobacillus</taxon>
    </lineage>
</organism>
<accession>G8TS11</accession>
<dbReference type="Proteomes" id="UP000005439">
    <property type="component" value="Chromosome"/>
</dbReference>
<dbReference type="AlphaFoldDB" id="G8TS11"/>
<keyword evidence="2" id="KW-0378">Hydrolase</keyword>
<feature type="domain" description="Serine aminopeptidase S33" evidence="1">
    <location>
        <begin position="34"/>
        <end position="266"/>
    </location>
</feature>
<dbReference type="STRING" id="679936.Sulac_0834"/>
<evidence type="ECO:0000313" key="3">
    <source>
        <dbReference type="Proteomes" id="UP000005439"/>
    </source>
</evidence>
<dbReference type="InterPro" id="IPR022742">
    <property type="entry name" value="Hydrolase_4"/>
</dbReference>
<dbReference type="KEGG" id="sap:Sulac_0834"/>
<proteinExistence type="predicted"/>
<dbReference type="GO" id="GO:0016787">
    <property type="term" value="F:hydrolase activity"/>
    <property type="evidence" value="ECO:0007669"/>
    <property type="project" value="UniProtKB-KW"/>
</dbReference>
<reference evidence="3" key="1">
    <citation type="submission" date="2011-12" db="EMBL/GenBank/DDBJ databases">
        <title>The complete genome of chromosome of Sulfobacillus acidophilus DSM 10332.</title>
        <authorList>
            <person name="Lucas S."/>
            <person name="Han J."/>
            <person name="Lapidus A."/>
            <person name="Bruce D."/>
            <person name="Goodwin L."/>
            <person name="Pitluck S."/>
            <person name="Peters L."/>
            <person name="Kyrpides N."/>
            <person name="Mavromatis K."/>
            <person name="Ivanova N."/>
            <person name="Mikhailova N."/>
            <person name="Chertkov O."/>
            <person name="Saunders E."/>
            <person name="Detter J.C."/>
            <person name="Tapia R."/>
            <person name="Han C."/>
            <person name="Land M."/>
            <person name="Hauser L."/>
            <person name="Markowitz V."/>
            <person name="Cheng J.-F."/>
            <person name="Hugenholtz P."/>
            <person name="Woyke T."/>
            <person name="Wu D."/>
            <person name="Pukall R."/>
            <person name="Gehrich-Schroeter G."/>
            <person name="Schneider S."/>
            <person name="Klenk H.-P."/>
            <person name="Eisen J.A."/>
        </authorList>
    </citation>
    <scope>NUCLEOTIDE SEQUENCE [LARGE SCALE GENOMIC DNA]</scope>
    <source>
        <strain evidence="3">ATCC 700253 / DSM 10332 / NAL</strain>
    </source>
</reference>
<keyword evidence="3" id="KW-1185">Reference proteome</keyword>
<dbReference type="InterPro" id="IPR029058">
    <property type="entry name" value="AB_hydrolase_fold"/>
</dbReference>
<dbReference type="HOGENOM" id="CLU_026209_7_2_9"/>
<dbReference type="Gene3D" id="3.40.50.1820">
    <property type="entry name" value="alpha/beta hydrolase"/>
    <property type="match status" value="1"/>
</dbReference>
<dbReference type="PANTHER" id="PTHR11614">
    <property type="entry name" value="PHOSPHOLIPASE-RELATED"/>
    <property type="match status" value="1"/>
</dbReference>
<dbReference type="Pfam" id="PF12146">
    <property type="entry name" value="Hydrolase_4"/>
    <property type="match status" value="1"/>
</dbReference>
<name>G8TS11_SULAD</name>
<evidence type="ECO:0000259" key="1">
    <source>
        <dbReference type="Pfam" id="PF12146"/>
    </source>
</evidence>
<dbReference type="PATRIC" id="fig|679936.5.peg.885"/>
<dbReference type="InterPro" id="IPR051044">
    <property type="entry name" value="MAG_DAG_Lipase"/>
</dbReference>